<dbReference type="Pfam" id="PF13385">
    <property type="entry name" value="Laminin_G_3"/>
    <property type="match status" value="2"/>
</dbReference>
<proteinExistence type="inferred from homology"/>
<evidence type="ECO:0000256" key="1">
    <source>
        <dbReference type="ARBA" id="ARBA00004834"/>
    </source>
</evidence>
<evidence type="ECO:0000313" key="8">
    <source>
        <dbReference type="Proteomes" id="UP001467690"/>
    </source>
</evidence>
<evidence type="ECO:0000256" key="3">
    <source>
        <dbReference type="ARBA" id="ARBA00022801"/>
    </source>
</evidence>
<comment type="caution">
    <text evidence="7">The sequence shown here is derived from an EMBL/GenBank/DDBJ whole genome shotgun (WGS) entry which is preliminary data.</text>
</comment>
<dbReference type="PANTHER" id="PTHR43301">
    <property type="entry name" value="ARABINAN ENDO-1,5-ALPHA-L-ARABINOSIDASE"/>
    <property type="match status" value="1"/>
</dbReference>
<keyword evidence="4" id="KW-0326">Glycosidase</keyword>
<accession>A0ABV1RD29</accession>
<dbReference type="Pfam" id="PF16369">
    <property type="entry name" value="GH43_C"/>
    <property type="match status" value="1"/>
</dbReference>
<evidence type="ECO:0000259" key="6">
    <source>
        <dbReference type="Pfam" id="PF20578"/>
    </source>
</evidence>
<reference evidence="7 8" key="1">
    <citation type="submission" date="2024-06" db="EMBL/GenBank/DDBJ databases">
        <authorList>
            <person name="Chen R.Y."/>
        </authorList>
    </citation>
    <scope>NUCLEOTIDE SEQUENCE [LARGE SCALE GENOMIC DNA]</scope>
    <source>
        <strain evidence="7 8">D2</strain>
    </source>
</reference>
<comment type="similarity">
    <text evidence="2">Belongs to the glycosyl hydrolase 43 family.</text>
</comment>
<evidence type="ECO:0000256" key="4">
    <source>
        <dbReference type="ARBA" id="ARBA00023295"/>
    </source>
</evidence>
<organism evidence="7 8">
    <name type="scientific">Catenovulum sediminis</name>
    <dbReference type="NCBI Taxonomy" id="1740262"/>
    <lineage>
        <taxon>Bacteria</taxon>
        <taxon>Pseudomonadati</taxon>
        <taxon>Pseudomonadota</taxon>
        <taxon>Gammaproteobacteria</taxon>
        <taxon>Alteromonadales</taxon>
        <taxon>Alteromonadaceae</taxon>
        <taxon>Catenovulum</taxon>
    </lineage>
</organism>
<dbReference type="EMBL" id="JBELOE010000075">
    <property type="protein sequence ID" value="MER2490833.1"/>
    <property type="molecule type" value="Genomic_DNA"/>
</dbReference>
<evidence type="ECO:0000256" key="2">
    <source>
        <dbReference type="ARBA" id="ARBA00009865"/>
    </source>
</evidence>
<dbReference type="InterPro" id="IPR046780">
    <property type="entry name" value="aBig_2"/>
</dbReference>
<dbReference type="InterPro" id="IPR050727">
    <property type="entry name" value="GH43_arabinanases"/>
</dbReference>
<dbReference type="PANTHER" id="PTHR43301:SF3">
    <property type="entry name" value="ARABINAN ENDO-1,5-ALPHA-L-ARABINOSIDASE A-RELATED"/>
    <property type="match status" value="1"/>
</dbReference>
<protein>
    <submittedName>
        <fullName evidence="7">LamG-like jellyroll fold domain-containing protein</fullName>
    </submittedName>
</protein>
<dbReference type="Gene3D" id="2.40.128.10">
    <property type="match status" value="1"/>
</dbReference>
<dbReference type="RefSeq" id="WP_143870217.1">
    <property type="nucleotide sequence ID" value="NZ_CP041660.1"/>
</dbReference>
<dbReference type="InterPro" id="IPR023296">
    <property type="entry name" value="Glyco_hydro_beta-prop_sf"/>
</dbReference>
<dbReference type="InterPro" id="IPR032291">
    <property type="entry name" value="Abn2_C"/>
</dbReference>
<sequence>MKFKLTVLAGIVALSGCTESGEDKKDLPTTTLPNNSDYIAADPTASISDSSAYNDFAVHDPSVIKADGAYYVFGSHFGVAKTTNLMTWEAATRAPFDDYETEAAEGIAWSDGFVGNWAANVIQAPNGKFWFYYNHCAFDNPNTEERDEVCWHRSYMGLAEADSIEGPYVNKGLFLRTGHTDEEIQGDFPVYDPATGENLDSYNPAVHPNGIDPTAFYDKDGNLWMIYGSYSGGIYILAMDETSGMPEPDQGFGKHLVGGDFNAIEGSFMMYSPESDYYYLFWSYAGFAADGGYNIRVARAKTPDGPFLDAAGNDMVNARTANNMGNKLMGSHLWTSSYGDPSAQYGYNAPGHNSALYDAELGKHLLFTHTRFPQEEGRFENIEAHSIRIHEMWINSDGWLVASPHRYAPIEGENIADPEDIAGDYRLILQGNDSNNDEHESVYVTLTNQGRYIQGQVSGSYRLYPSEGGRVSLTIDDVTYKGHAKWQWNVEDQRLEVVISAMSSAGESVFAAQLPEKSVSQIVDDISLAIDQTFANPVTPGELLPVTKDLNFSTEGARGATISWSTSHPRFVSSTGKVTRPNVDEGDTVVTLTANVELKGQTATITKDVKLIARSTYNRTAHYSFDSSLTDGLMNFDNAIAIGANLTKPESADVEPVNADIGSETFVEGQVGQAVNLDGSYGILLPNNIIASDQYTVSFWMNERADMQFSPALFVGHTADPFERWISFLPSSWDANLMVWARHDEDDGAFPWFDAVTGVAYPDQEWHHVAYAYNQGSVEVFFNGESVGTGSGLEDFFTNKPASTTISLGVNYWNLPLNAYIDEFKVYDDALSAAEIKALDVDILPADQLLSIAEQDLDLGNLNSVIDNLILPHTGPFASALSWSSSDDSVINPQTGEVTRPERGQADVEVTLTATITLDGQSTTKEFVANVISKTPPAPVARFSFEDNVEDTTGNFAAGEAADKTETTPLITPSNQTLTYAPGVVGSALDFKGDEGPGVKLPNGLIQDYSYTISLWLNPTVKTQFTTAFFGYAASNSWVSLVPFGPGAGDTMLWSGEAWFDGTIGSQIPAGEWSHVVLVVNEGVFNAYLNGELVNTLNGFPDVFTPAGANSKFALATNLFPVDANYNGLMDELVIYDDPISVDDVQALYSERSAQ</sequence>
<comment type="pathway">
    <text evidence="1">Glycan metabolism; L-arabinan degradation.</text>
</comment>
<keyword evidence="8" id="KW-1185">Reference proteome</keyword>
<dbReference type="InterPro" id="IPR013320">
    <property type="entry name" value="ConA-like_dom_sf"/>
</dbReference>
<dbReference type="InterPro" id="IPR006710">
    <property type="entry name" value="Glyco_hydro_43"/>
</dbReference>
<keyword evidence="3" id="KW-0378">Hydrolase</keyword>
<dbReference type="Pfam" id="PF04616">
    <property type="entry name" value="Glyco_hydro_43"/>
    <property type="match status" value="1"/>
</dbReference>
<dbReference type="Gene3D" id="2.115.10.20">
    <property type="entry name" value="Glycosyl hydrolase domain, family 43"/>
    <property type="match status" value="1"/>
</dbReference>
<dbReference type="SUPFAM" id="SSF49899">
    <property type="entry name" value="Concanavalin A-like lectins/glucanases"/>
    <property type="match status" value="2"/>
</dbReference>
<feature type="domain" description="Extracellular endo-alpha-(1-&gt;5)-L-arabinanase C-terminal" evidence="5">
    <location>
        <begin position="404"/>
        <end position="510"/>
    </location>
</feature>
<dbReference type="SUPFAM" id="SSF75005">
    <property type="entry name" value="Arabinanase/levansucrase/invertase"/>
    <property type="match status" value="1"/>
</dbReference>
<dbReference type="Gene3D" id="2.60.120.200">
    <property type="match status" value="2"/>
</dbReference>
<feature type="domain" description="Atrophied bacterial Ig" evidence="6">
    <location>
        <begin position="854"/>
        <end position="933"/>
    </location>
</feature>
<dbReference type="Proteomes" id="UP001467690">
    <property type="component" value="Unassembled WGS sequence"/>
</dbReference>
<evidence type="ECO:0000259" key="5">
    <source>
        <dbReference type="Pfam" id="PF16369"/>
    </source>
</evidence>
<dbReference type="PROSITE" id="PS51257">
    <property type="entry name" value="PROKAR_LIPOPROTEIN"/>
    <property type="match status" value="1"/>
</dbReference>
<dbReference type="Pfam" id="PF20578">
    <property type="entry name" value="aBig_2"/>
    <property type="match status" value="2"/>
</dbReference>
<name>A0ABV1RD29_9ALTE</name>
<feature type="domain" description="Atrophied bacterial Ig" evidence="6">
    <location>
        <begin position="546"/>
        <end position="612"/>
    </location>
</feature>
<evidence type="ECO:0000313" key="7">
    <source>
        <dbReference type="EMBL" id="MER2490833.1"/>
    </source>
</evidence>
<gene>
    <name evidence="7" type="ORF">ABS311_02925</name>
</gene>